<name>A0AAV2FCG7_9ROSI</name>
<sequence length="126" mass="14567">MDLSGKNWKSEKPVGAEVAGDEEMGMQAESYGGGVRHERSLRHMPMGGFLLNWKAYNMGMVEESIYSRRKKRKNDAVLWWWWNVGPGRGLGQNLHLHISTRSFPPRVLTFDSVPSTQHKYARFWDD</sequence>
<dbReference type="Proteomes" id="UP001497516">
    <property type="component" value="Chromosome 6"/>
</dbReference>
<keyword evidence="3" id="KW-1185">Reference proteome</keyword>
<protein>
    <submittedName>
        <fullName evidence="2">Uncharacterized protein</fullName>
    </submittedName>
</protein>
<dbReference type="EMBL" id="OZ034819">
    <property type="protein sequence ID" value="CAL1395408.1"/>
    <property type="molecule type" value="Genomic_DNA"/>
</dbReference>
<reference evidence="2 3" key="1">
    <citation type="submission" date="2024-04" db="EMBL/GenBank/DDBJ databases">
        <authorList>
            <person name="Fracassetti M."/>
        </authorList>
    </citation>
    <scope>NUCLEOTIDE SEQUENCE [LARGE SCALE GENOMIC DNA]</scope>
</reference>
<gene>
    <name evidence="2" type="ORF">LTRI10_LOCUS35842</name>
</gene>
<proteinExistence type="predicted"/>
<accession>A0AAV2FCG7</accession>
<evidence type="ECO:0000313" key="3">
    <source>
        <dbReference type="Proteomes" id="UP001497516"/>
    </source>
</evidence>
<evidence type="ECO:0000313" key="2">
    <source>
        <dbReference type="EMBL" id="CAL1395408.1"/>
    </source>
</evidence>
<organism evidence="2 3">
    <name type="scientific">Linum trigynum</name>
    <dbReference type="NCBI Taxonomy" id="586398"/>
    <lineage>
        <taxon>Eukaryota</taxon>
        <taxon>Viridiplantae</taxon>
        <taxon>Streptophyta</taxon>
        <taxon>Embryophyta</taxon>
        <taxon>Tracheophyta</taxon>
        <taxon>Spermatophyta</taxon>
        <taxon>Magnoliopsida</taxon>
        <taxon>eudicotyledons</taxon>
        <taxon>Gunneridae</taxon>
        <taxon>Pentapetalae</taxon>
        <taxon>rosids</taxon>
        <taxon>fabids</taxon>
        <taxon>Malpighiales</taxon>
        <taxon>Linaceae</taxon>
        <taxon>Linum</taxon>
    </lineage>
</organism>
<evidence type="ECO:0000256" key="1">
    <source>
        <dbReference type="SAM" id="MobiDB-lite"/>
    </source>
</evidence>
<dbReference type="AlphaFoldDB" id="A0AAV2FCG7"/>
<feature type="region of interest" description="Disordered" evidence="1">
    <location>
        <begin position="1"/>
        <end position="31"/>
    </location>
</feature>